<organism evidence="5 6">
    <name type="scientific">Halovivax cerinus</name>
    <dbReference type="NCBI Taxonomy" id="1487865"/>
    <lineage>
        <taxon>Archaea</taxon>
        <taxon>Methanobacteriati</taxon>
        <taxon>Methanobacteriota</taxon>
        <taxon>Stenosarchaea group</taxon>
        <taxon>Halobacteria</taxon>
        <taxon>Halobacteriales</taxon>
        <taxon>Natrialbaceae</taxon>
        <taxon>Halovivax</taxon>
    </lineage>
</organism>
<dbReference type="SUPFAM" id="SSF55729">
    <property type="entry name" value="Acyl-CoA N-acyltransferases (Nat)"/>
    <property type="match status" value="1"/>
</dbReference>
<protein>
    <submittedName>
        <fullName evidence="5">GNAT family N-acetyltransferase</fullName>
        <ecNumber evidence="5">2.3.1.-</ecNumber>
    </submittedName>
</protein>
<feature type="domain" description="N-acetyltransferase" evidence="4">
    <location>
        <begin position="417"/>
        <end position="569"/>
    </location>
</feature>
<dbReference type="InterPro" id="IPR050832">
    <property type="entry name" value="Bact_Acetyltransf"/>
</dbReference>
<dbReference type="RefSeq" id="WP_256531971.1">
    <property type="nucleotide sequence ID" value="NZ_CP101824.1"/>
</dbReference>
<feature type="compositionally biased region" description="Basic and acidic residues" evidence="3">
    <location>
        <begin position="235"/>
        <end position="245"/>
    </location>
</feature>
<dbReference type="GO" id="GO:0016746">
    <property type="term" value="F:acyltransferase activity"/>
    <property type="evidence" value="ECO:0007669"/>
    <property type="project" value="UniProtKB-KW"/>
</dbReference>
<evidence type="ECO:0000256" key="3">
    <source>
        <dbReference type="SAM" id="MobiDB-lite"/>
    </source>
</evidence>
<name>A0ABD5NK78_9EURY</name>
<reference evidence="5 6" key="1">
    <citation type="journal article" date="2019" name="Int. J. Syst. Evol. Microbiol.">
        <title>The Global Catalogue of Microorganisms (GCM) 10K type strain sequencing project: providing services to taxonomists for standard genome sequencing and annotation.</title>
        <authorList>
            <consortium name="The Broad Institute Genomics Platform"/>
            <consortium name="The Broad Institute Genome Sequencing Center for Infectious Disease"/>
            <person name="Wu L."/>
            <person name="Ma J."/>
        </authorList>
    </citation>
    <scope>NUCLEOTIDE SEQUENCE [LARGE SCALE GENOMIC DNA]</scope>
    <source>
        <strain evidence="5 6">IBRC-M 10256</strain>
    </source>
</reference>
<dbReference type="InterPro" id="IPR000182">
    <property type="entry name" value="GNAT_dom"/>
</dbReference>
<sequence>MTWDLEELEDAAVSLRRDDGLVLAATRVDDATTRRAPEVDEWRFTVDDPGTDGRLADHGWEIIDEEHLWEVLDGFTYRFRRGATGVSTGDDGVEPDAESSAEPATGTGHGGDLPASERQSETTGADADESTPAVGHTVGRAESTTTDSATADATNPTPDRATGQGGAAASVLERDAPNTSESSAEETVAGSPTPAGEPTATSTDATTPEVTSTDASADSNEAGEAVSAATGGADRSSDSPGDRSRSVTADEPVDSSDRSERRVAESTTDTARTEPDVPVGAGEPATDAEPDDEGANSDDGEDEALDGERTDSDDGEDEALDDERTDSDDGEDEALDDEGTDSDDGEDEALDDEGTDSDDSDEIEPDDGDGVSADGSEREHPSTHARRSSDLETDEKSDGSAREATDTTDRGDRTAHVRIREASSDDAERLAAVYRNAYAENRELGFPASAESVTSTMVRAWIDEKAVIVAAAEDTVVGGLRLAATTPDRVEVSRLGVAPDWKRRGIGSKLLAAAEAAVAAGSAETIWLTIPEDHPYLPAFYRDHGYERTEEASLDDREYDEVVMEKSVA</sequence>
<dbReference type="EC" id="2.3.1.-" evidence="5"/>
<gene>
    <name evidence="5" type="ORF">ACFOUR_01755</name>
</gene>
<dbReference type="PANTHER" id="PTHR43877">
    <property type="entry name" value="AMINOALKYLPHOSPHONATE N-ACETYLTRANSFERASE-RELATED-RELATED"/>
    <property type="match status" value="1"/>
</dbReference>
<keyword evidence="1 5" id="KW-0808">Transferase</keyword>
<feature type="compositionally biased region" description="Basic and acidic residues" evidence="3">
    <location>
        <begin position="375"/>
        <end position="415"/>
    </location>
</feature>
<keyword evidence="6" id="KW-1185">Reference proteome</keyword>
<evidence type="ECO:0000313" key="5">
    <source>
        <dbReference type="EMBL" id="MFC3957098.1"/>
    </source>
</evidence>
<proteinExistence type="predicted"/>
<feature type="region of interest" description="Disordered" evidence="3">
    <location>
        <begin position="85"/>
        <end position="415"/>
    </location>
</feature>
<feature type="compositionally biased region" description="Acidic residues" evidence="3">
    <location>
        <begin position="286"/>
        <end position="305"/>
    </location>
</feature>
<dbReference type="Pfam" id="PF00583">
    <property type="entry name" value="Acetyltransf_1"/>
    <property type="match status" value="1"/>
</dbReference>
<feature type="compositionally biased region" description="Polar residues" evidence="3">
    <location>
        <begin position="199"/>
        <end position="219"/>
    </location>
</feature>
<evidence type="ECO:0000313" key="6">
    <source>
        <dbReference type="Proteomes" id="UP001595846"/>
    </source>
</evidence>
<keyword evidence="2 5" id="KW-0012">Acyltransferase</keyword>
<dbReference type="EMBL" id="JBHSAQ010000001">
    <property type="protein sequence ID" value="MFC3957098.1"/>
    <property type="molecule type" value="Genomic_DNA"/>
</dbReference>
<dbReference type="AlphaFoldDB" id="A0ABD5NK78"/>
<dbReference type="InterPro" id="IPR016181">
    <property type="entry name" value="Acyl_CoA_acyltransferase"/>
</dbReference>
<evidence type="ECO:0000256" key="2">
    <source>
        <dbReference type="ARBA" id="ARBA00023315"/>
    </source>
</evidence>
<accession>A0ABD5NK78</accession>
<dbReference type="CDD" id="cd04301">
    <property type="entry name" value="NAT_SF"/>
    <property type="match status" value="1"/>
</dbReference>
<dbReference type="PROSITE" id="PS51186">
    <property type="entry name" value="GNAT"/>
    <property type="match status" value="1"/>
</dbReference>
<feature type="compositionally biased region" description="Acidic residues" evidence="3">
    <location>
        <begin position="313"/>
        <end position="369"/>
    </location>
</feature>
<dbReference type="Proteomes" id="UP001595846">
    <property type="component" value="Unassembled WGS sequence"/>
</dbReference>
<dbReference type="Gene3D" id="3.40.630.30">
    <property type="match status" value="1"/>
</dbReference>
<feature type="compositionally biased region" description="Low complexity" evidence="3">
    <location>
        <begin position="140"/>
        <end position="162"/>
    </location>
</feature>
<evidence type="ECO:0000256" key="1">
    <source>
        <dbReference type="ARBA" id="ARBA00022679"/>
    </source>
</evidence>
<feature type="compositionally biased region" description="Basic and acidic residues" evidence="3">
    <location>
        <begin position="255"/>
        <end position="264"/>
    </location>
</feature>
<evidence type="ECO:0000259" key="4">
    <source>
        <dbReference type="PROSITE" id="PS51186"/>
    </source>
</evidence>
<comment type="caution">
    <text evidence="5">The sequence shown here is derived from an EMBL/GenBank/DDBJ whole genome shotgun (WGS) entry which is preliminary data.</text>
</comment>
<dbReference type="GeneID" id="73904737"/>